<evidence type="ECO:0000256" key="5">
    <source>
        <dbReference type="ARBA" id="ARBA00023016"/>
    </source>
</evidence>
<name>A0AAN9P414_CLITE</name>
<comment type="subcellular location">
    <subcellularLocation>
        <location evidence="1">Nucleus</location>
    </subcellularLocation>
</comment>
<evidence type="ECO:0000256" key="2">
    <source>
        <dbReference type="ARBA" id="ARBA00011233"/>
    </source>
</evidence>
<comment type="subunit">
    <text evidence="2">Homotrimer.</text>
</comment>
<dbReference type="GO" id="GO:0006357">
    <property type="term" value="P:regulation of transcription by RNA polymerase II"/>
    <property type="evidence" value="ECO:0007669"/>
    <property type="project" value="TreeGrafter"/>
</dbReference>
<dbReference type="InterPro" id="IPR036388">
    <property type="entry name" value="WH-like_DNA-bd_sf"/>
</dbReference>
<dbReference type="InterPro" id="IPR000232">
    <property type="entry name" value="HSF_DNA-bd"/>
</dbReference>
<proteinExistence type="inferred from homology"/>
<dbReference type="Proteomes" id="UP001359559">
    <property type="component" value="Unassembled WGS sequence"/>
</dbReference>
<evidence type="ECO:0000313" key="13">
    <source>
        <dbReference type="Proteomes" id="UP001359559"/>
    </source>
</evidence>
<dbReference type="InterPro" id="IPR036390">
    <property type="entry name" value="WH_DNA-bd_sf"/>
</dbReference>
<keyword evidence="6" id="KW-0238">DNA-binding</keyword>
<keyword evidence="5" id="KW-0346">Stress response</keyword>
<evidence type="ECO:0000256" key="3">
    <source>
        <dbReference type="ARBA" id="ARBA00022553"/>
    </source>
</evidence>
<dbReference type="FunFam" id="1.10.10.10:FF:000037">
    <property type="entry name" value="Heat stress transcription factor B-4"/>
    <property type="match status" value="1"/>
</dbReference>
<organism evidence="12 13">
    <name type="scientific">Clitoria ternatea</name>
    <name type="common">Butterfly pea</name>
    <dbReference type="NCBI Taxonomy" id="43366"/>
    <lineage>
        <taxon>Eukaryota</taxon>
        <taxon>Viridiplantae</taxon>
        <taxon>Streptophyta</taxon>
        <taxon>Embryophyta</taxon>
        <taxon>Tracheophyta</taxon>
        <taxon>Spermatophyta</taxon>
        <taxon>Magnoliopsida</taxon>
        <taxon>eudicotyledons</taxon>
        <taxon>Gunneridae</taxon>
        <taxon>Pentapetalae</taxon>
        <taxon>rosids</taxon>
        <taxon>fabids</taxon>
        <taxon>Fabales</taxon>
        <taxon>Fabaceae</taxon>
        <taxon>Papilionoideae</taxon>
        <taxon>50 kb inversion clade</taxon>
        <taxon>NPAAA clade</taxon>
        <taxon>indigoferoid/millettioid clade</taxon>
        <taxon>Phaseoleae</taxon>
        <taxon>Clitoria</taxon>
    </lineage>
</organism>
<feature type="domain" description="HSF-type DNA-binding" evidence="11">
    <location>
        <begin position="101"/>
        <end position="125"/>
    </location>
</feature>
<dbReference type="PANTHER" id="PTHR10015:SF337">
    <property type="entry name" value="HEAT STRESS TRANSCRIPTION FACTOR A-3"/>
    <property type="match status" value="1"/>
</dbReference>
<evidence type="ECO:0000259" key="11">
    <source>
        <dbReference type="PROSITE" id="PS00434"/>
    </source>
</evidence>
<evidence type="ECO:0000256" key="1">
    <source>
        <dbReference type="ARBA" id="ARBA00004123"/>
    </source>
</evidence>
<keyword evidence="7" id="KW-0804">Transcription</keyword>
<keyword evidence="8" id="KW-0539">Nucleus</keyword>
<keyword evidence="13" id="KW-1185">Reference proteome</keyword>
<dbReference type="SMART" id="SM00415">
    <property type="entry name" value="HSF"/>
    <property type="match status" value="1"/>
</dbReference>
<evidence type="ECO:0000256" key="9">
    <source>
        <dbReference type="RuleBase" id="RU004020"/>
    </source>
</evidence>
<dbReference type="SUPFAM" id="SSF46785">
    <property type="entry name" value="Winged helix' DNA-binding domain"/>
    <property type="match status" value="1"/>
</dbReference>
<dbReference type="PROSITE" id="PS00434">
    <property type="entry name" value="HSF_DOMAIN"/>
    <property type="match status" value="1"/>
</dbReference>
<comment type="similarity">
    <text evidence="9">Belongs to the HSF family.</text>
</comment>
<dbReference type="GO" id="GO:0005634">
    <property type="term" value="C:nucleus"/>
    <property type="evidence" value="ECO:0007669"/>
    <property type="project" value="UniProtKB-SubCell"/>
</dbReference>
<evidence type="ECO:0000256" key="7">
    <source>
        <dbReference type="ARBA" id="ARBA00023163"/>
    </source>
</evidence>
<dbReference type="GO" id="GO:0003700">
    <property type="term" value="F:DNA-binding transcription factor activity"/>
    <property type="evidence" value="ECO:0007669"/>
    <property type="project" value="InterPro"/>
</dbReference>
<evidence type="ECO:0000256" key="6">
    <source>
        <dbReference type="ARBA" id="ARBA00023125"/>
    </source>
</evidence>
<dbReference type="EMBL" id="JAYKXN010000005">
    <property type="protein sequence ID" value="KAK7284915.1"/>
    <property type="molecule type" value="Genomic_DNA"/>
</dbReference>
<dbReference type="PANTHER" id="PTHR10015">
    <property type="entry name" value="HEAT SHOCK TRANSCRIPTION FACTOR"/>
    <property type="match status" value="1"/>
</dbReference>
<dbReference type="PRINTS" id="PR00056">
    <property type="entry name" value="HSFDOMAIN"/>
</dbReference>
<gene>
    <name evidence="12" type="ORF">RJT34_19669</name>
</gene>
<sequence>MDPTPQNHSKLVSEALSSCSFPHHTSGPLPASSSEAFPSVNPESLNVKDPLECLHGNPVPPFLSKTFDLVDDPYLDPIISWGSKGVSFVVWDPALFARHVLPRNFKHNNFSSFVRQLNTYGFRKIDTDKWEFFNEAFQRGKRHLLRNIQRRRPPQSQQVGNYIGPYADAGKSGLELEIETLRKDRKVLMQEMVELQQQHQTTLQHARQVNQRLQSAEQTQKQTVSFLAKLIENPAFLTRLKHEEEQVDIGSPRAGKKFVKQHQVQRETSDSLMKGKIVRYQPDLRNITTISSEIPEIYPVSIEQSPNYLLAKELREGGENLISDEFVEVHEAVPTPDTTGEKKPSSFGVEDALFKGKCVMSSNQQVLDEGFVSFPEDLTNEAGFPQFAPLGTESIIKQEDIWNSGFIISEGPSGSENELCGNHVNYGLPEFGVTSGMSDMWDISSL</sequence>
<protein>
    <recommendedName>
        <fullName evidence="11">HSF-type DNA-binding domain-containing protein</fullName>
    </recommendedName>
</protein>
<evidence type="ECO:0000256" key="10">
    <source>
        <dbReference type="SAM" id="Coils"/>
    </source>
</evidence>
<keyword evidence="10" id="KW-0175">Coiled coil</keyword>
<dbReference type="GO" id="GO:0000978">
    <property type="term" value="F:RNA polymerase II cis-regulatory region sequence-specific DNA binding"/>
    <property type="evidence" value="ECO:0007669"/>
    <property type="project" value="TreeGrafter"/>
</dbReference>
<feature type="coiled-coil region" evidence="10">
    <location>
        <begin position="171"/>
        <end position="198"/>
    </location>
</feature>
<keyword evidence="4" id="KW-0805">Transcription regulation</keyword>
<evidence type="ECO:0000256" key="4">
    <source>
        <dbReference type="ARBA" id="ARBA00023015"/>
    </source>
</evidence>
<dbReference type="Gene3D" id="1.10.10.10">
    <property type="entry name" value="Winged helix-like DNA-binding domain superfamily/Winged helix DNA-binding domain"/>
    <property type="match status" value="1"/>
</dbReference>
<reference evidence="12 13" key="1">
    <citation type="submission" date="2024-01" db="EMBL/GenBank/DDBJ databases">
        <title>The genomes of 5 underutilized Papilionoideae crops provide insights into root nodulation and disease resistance.</title>
        <authorList>
            <person name="Yuan L."/>
        </authorList>
    </citation>
    <scope>NUCLEOTIDE SEQUENCE [LARGE SCALE GENOMIC DNA]</scope>
    <source>
        <strain evidence="12">LY-2023</strain>
        <tissue evidence="12">Leaf</tissue>
    </source>
</reference>
<dbReference type="GO" id="GO:0034605">
    <property type="term" value="P:cellular response to heat"/>
    <property type="evidence" value="ECO:0007669"/>
    <property type="project" value="TreeGrafter"/>
</dbReference>
<evidence type="ECO:0000313" key="12">
    <source>
        <dbReference type="EMBL" id="KAK7284915.1"/>
    </source>
</evidence>
<keyword evidence="3" id="KW-0597">Phosphoprotein</keyword>
<dbReference type="Pfam" id="PF00447">
    <property type="entry name" value="HSF_DNA-bind"/>
    <property type="match status" value="1"/>
</dbReference>
<dbReference type="AlphaFoldDB" id="A0AAN9P414"/>
<accession>A0AAN9P414</accession>
<comment type="caution">
    <text evidence="12">The sequence shown here is derived from an EMBL/GenBank/DDBJ whole genome shotgun (WGS) entry which is preliminary data.</text>
</comment>
<evidence type="ECO:0000256" key="8">
    <source>
        <dbReference type="ARBA" id="ARBA00023242"/>
    </source>
</evidence>